<name>A0A7T8KFP6_CALRO</name>
<dbReference type="PANTHER" id="PTHR43143">
    <property type="entry name" value="METALLOPHOSPHOESTERASE, CALCINEURIN SUPERFAMILY"/>
    <property type="match status" value="1"/>
</dbReference>
<dbReference type="InterPro" id="IPR029052">
    <property type="entry name" value="Metallo-depent_PP-like"/>
</dbReference>
<proteinExistence type="predicted"/>
<evidence type="ECO:0000313" key="1">
    <source>
        <dbReference type="EMBL" id="QQP55077.1"/>
    </source>
</evidence>
<dbReference type="OrthoDB" id="45007at2759"/>
<accession>A0A7T8KFP6</accession>
<sequence length="117" mass="13114">MSPIGLVHASNGALHDVFVSSPSDDPEDFFFIQAADTQLGMMSNYDQSTKSTKKGQYSKGLITWEDEIRLCRSLVSIVNDMRPRPEFLVICGDLLDAFPKVFIRIMMKNLASIIPFP</sequence>
<dbReference type="AlphaFoldDB" id="A0A7T8KFP6"/>
<dbReference type="EMBL" id="CP045894">
    <property type="protein sequence ID" value="QQP55077.1"/>
    <property type="molecule type" value="Genomic_DNA"/>
</dbReference>
<dbReference type="InterPro" id="IPR051918">
    <property type="entry name" value="STPP_CPPED1"/>
</dbReference>
<gene>
    <name evidence="1" type="ORF">FKW44_008138</name>
</gene>
<dbReference type="Proteomes" id="UP000595437">
    <property type="component" value="Chromosome 5"/>
</dbReference>
<feature type="non-terminal residue" evidence="1">
    <location>
        <position position="117"/>
    </location>
</feature>
<protein>
    <submittedName>
        <fullName evidence="1">Metallophosphoesterase CSTP1</fullName>
    </submittedName>
</protein>
<evidence type="ECO:0000313" key="2">
    <source>
        <dbReference type="Proteomes" id="UP000595437"/>
    </source>
</evidence>
<dbReference type="SUPFAM" id="SSF56300">
    <property type="entry name" value="Metallo-dependent phosphatases"/>
    <property type="match status" value="1"/>
</dbReference>
<dbReference type="PANTHER" id="PTHR43143:SF1">
    <property type="entry name" value="SERINE_THREONINE-PROTEIN PHOSPHATASE CPPED1"/>
    <property type="match status" value="1"/>
</dbReference>
<reference evidence="2" key="1">
    <citation type="submission" date="2021-01" db="EMBL/GenBank/DDBJ databases">
        <title>Caligus Genome Assembly.</title>
        <authorList>
            <person name="Gallardo-Escarate C."/>
        </authorList>
    </citation>
    <scope>NUCLEOTIDE SEQUENCE [LARGE SCALE GENOMIC DNA]</scope>
</reference>
<keyword evidence="2" id="KW-1185">Reference proteome</keyword>
<organism evidence="1 2">
    <name type="scientific">Caligus rogercresseyi</name>
    <name type="common">Sea louse</name>
    <dbReference type="NCBI Taxonomy" id="217165"/>
    <lineage>
        <taxon>Eukaryota</taxon>
        <taxon>Metazoa</taxon>
        <taxon>Ecdysozoa</taxon>
        <taxon>Arthropoda</taxon>
        <taxon>Crustacea</taxon>
        <taxon>Multicrustacea</taxon>
        <taxon>Hexanauplia</taxon>
        <taxon>Copepoda</taxon>
        <taxon>Siphonostomatoida</taxon>
        <taxon>Caligidae</taxon>
        <taxon>Caligus</taxon>
    </lineage>
</organism>